<feature type="chain" id="PRO_5041981177" evidence="1">
    <location>
        <begin position="21"/>
        <end position="165"/>
    </location>
</feature>
<feature type="signal peptide" evidence="1">
    <location>
        <begin position="1"/>
        <end position="20"/>
    </location>
</feature>
<accession>A0AAF3J9T8</accession>
<keyword evidence="2" id="KW-1185">Reference proteome</keyword>
<keyword evidence="1" id="KW-0732">Signal</keyword>
<protein>
    <submittedName>
        <fullName evidence="3">Uncharacterized protein</fullName>
    </submittedName>
</protein>
<evidence type="ECO:0000313" key="3">
    <source>
        <dbReference type="WBParaSite" id="MBELARI_LOCUS5551"/>
    </source>
</evidence>
<sequence>MAISRFGLATLACILTLTQAGLLDTAVKGTTTDYAKFFQDSFSSVKDLVPSSQSELVLNANRVKDLLLAVNSKKALLGALAGTDQKNTLNMAGSLLREVSGFSSKVSRDGEARFNQNKSMWDSLLNKVFNTAGLLKLLPLLTKASPQAPIVSAILAPIVLAIYRF</sequence>
<proteinExistence type="predicted"/>
<evidence type="ECO:0000256" key="1">
    <source>
        <dbReference type="SAM" id="SignalP"/>
    </source>
</evidence>
<dbReference type="Proteomes" id="UP000887575">
    <property type="component" value="Unassembled WGS sequence"/>
</dbReference>
<dbReference type="AlphaFoldDB" id="A0AAF3J9T8"/>
<reference evidence="3" key="1">
    <citation type="submission" date="2024-02" db="UniProtKB">
        <authorList>
            <consortium name="WormBaseParasite"/>
        </authorList>
    </citation>
    <scope>IDENTIFICATION</scope>
</reference>
<name>A0AAF3J9T8_9BILA</name>
<dbReference type="WBParaSite" id="MBELARI_LOCUS5551">
    <property type="protein sequence ID" value="MBELARI_LOCUS5551"/>
    <property type="gene ID" value="MBELARI_LOCUS5551"/>
</dbReference>
<organism evidence="2 3">
    <name type="scientific">Mesorhabditis belari</name>
    <dbReference type="NCBI Taxonomy" id="2138241"/>
    <lineage>
        <taxon>Eukaryota</taxon>
        <taxon>Metazoa</taxon>
        <taxon>Ecdysozoa</taxon>
        <taxon>Nematoda</taxon>
        <taxon>Chromadorea</taxon>
        <taxon>Rhabditida</taxon>
        <taxon>Rhabditina</taxon>
        <taxon>Rhabditomorpha</taxon>
        <taxon>Rhabditoidea</taxon>
        <taxon>Rhabditidae</taxon>
        <taxon>Mesorhabditinae</taxon>
        <taxon>Mesorhabditis</taxon>
    </lineage>
</organism>
<evidence type="ECO:0000313" key="2">
    <source>
        <dbReference type="Proteomes" id="UP000887575"/>
    </source>
</evidence>